<evidence type="ECO:0000313" key="2">
    <source>
        <dbReference type="Proteomes" id="UP000326950"/>
    </source>
</evidence>
<evidence type="ECO:0008006" key="3">
    <source>
        <dbReference type="Google" id="ProtNLM"/>
    </source>
</evidence>
<dbReference type="Proteomes" id="UP000326950">
    <property type="component" value="Unassembled WGS sequence"/>
</dbReference>
<dbReference type="EMBL" id="ML738731">
    <property type="protein sequence ID" value="KAE8157206.1"/>
    <property type="molecule type" value="Genomic_DNA"/>
</dbReference>
<sequence length="267" mass="30196">MTRYIDLLDRYPYLDLGFHLPNPLPEDLLLPFGGFLDKFNLGTTAERVASFAIDMGDYLTSLSGNVLLDAKILSVSREASGTRLVSHTDLGLQSIVAEQVIVAIPPIEYNLDFLDMDEKESTVVQQFEHSYLYAAIVTVDRLAASYFNWKTDAPYGLLKLPAIYSIRIINGIDHLALVHFGSDTHLEDKEAKTLILNHCLCESQPIPTTSVTRSISEGFYDELNALQGYRRTYWVRAAFETHDSAQIWRFTDKLLQNLLEKQGFRGL</sequence>
<dbReference type="Gene3D" id="3.50.50.60">
    <property type="entry name" value="FAD/NAD(P)-binding domain"/>
    <property type="match status" value="1"/>
</dbReference>
<organism evidence="1 2">
    <name type="scientific">Aspergillus tamarii</name>
    <dbReference type="NCBI Taxonomy" id="41984"/>
    <lineage>
        <taxon>Eukaryota</taxon>
        <taxon>Fungi</taxon>
        <taxon>Dikarya</taxon>
        <taxon>Ascomycota</taxon>
        <taxon>Pezizomycotina</taxon>
        <taxon>Eurotiomycetes</taxon>
        <taxon>Eurotiomycetidae</taxon>
        <taxon>Eurotiales</taxon>
        <taxon>Aspergillaceae</taxon>
        <taxon>Aspergillus</taxon>
        <taxon>Aspergillus subgen. Circumdati</taxon>
    </lineage>
</organism>
<accession>A0A5N6UFF2</accession>
<reference evidence="1 2" key="1">
    <citation type="submission" date="2019-04" db="EMBL/GenBank/DDBJ databases">
        <title>Friends and foes A comparative genomics study of 23 Aspergillus species from section Flavi.</title>
        <authorList>
            <consortium name="DOE Joint Genome Institute"/>
            <person name="Kjaerbolling I."/>
            <person name="Vesth T."/>
            <person name="Frisvad J.C."/>
            <person name="Nybo J.L."/>
            <person name="Theobald S."/>
            <person name="Kildgaard S."/>
            <person name="Isbrandt T."/>
            <person name="Kuo A."/>
            <person name="Sato A."/>
            <person name="Lyhne E.K."/>
            <person name="Kogle M.E."/>
            <person name="Wiebenga A."/>
            <person name="Kun R.S."/>
            <person name="Lubbers R.J."/>
            <person name="Makela M.R."/>
            <person name="Barry K."/>
            <person name="Chovatia M."/>
            <person name="Clum A."/>
            <person name="Daum C."/>
            <person name="Haridas S."/>
            <person name="He G."/>
            <person name="LaButti K."/>
            <person name="Lipzen A."/>
            <person name="Mondo S."/>
            <person name="Riley R."/>
            <person name="Salamov A."/>
            <person name="Simmons B.A."/>
            <person name="Magnuson J.K."/>
            <person name="Henrissat B."/>
            <person name="Mortensen U.H."/>
            <person name="Larsen T.O."/>
            <person name="Devries R.P."/>
            <person name="Grigoriev I.V."/>
            <person name="Machida M."/>
            <person name="Baker S.E."/>
            <person name="Andersen M.R."/>
        </authorList>
    </citation>
    <scope>NUCLEOTIDE SEQUENCE [LARGE SCALE GENOMIC DNA]</scope>
    <source>
        <strain evidence="1 2">CBS 117626</strain>
    </source>
</reference>
<dbReference type="OrthoDB" id="68575at2759"/>
<proteinExistence type="predicted"/>
<protein>
    <recommendedName>
        <fullName evidence="3">Amine oxidase domain-containing protein</fullName>
    </recommendedName>
</protein>
<dbReference type="AlphaFoldDB" id="A0A5N6UFF2"/>
<name>A0A5N6UFF2_ASPTM</name>
<evidence type="ECO:0000313" key="1">
    <source>
        <dbReference type="EMBL" id="KAE8157206.1"/>
    </source>
</evidence>
<dbReference type="InterPro" id="IPR036188">
    <property type="entry name" value="FAD/NAD-bd_sf"/>
</dbReference>
<gene>
    <name evidence="1" type="ORF">BDV40DRAFT_305358</name>
</gene>
<keyword evidence="2" id="KW-1185">Reference proteome</keyword>